<name>A0A9W7F605_9STRA</name>
<feature type="region of interest" description="Disordered" evidence="7">
    <location>
        <begin position="1"/>
        <end position="53"/>
    </location>
</feature>
<organism evidence="9 10">
    <name type="scientific">Triparma laevis f. longispina</name>
    <dbReference type="NCBI Taxonomy" id="1714387"/>
    <lineage>
        <taxon>Eukaryota</taxon>
        <taxon>Sar</taxon>
        <taxon>Stramenopiles</taxon>
        <taxon>Ochrophyta</taxon>
        <taxon>Bolidophyceae</taxon>
        <taxon>Parmales</taxon>
        <taxon>Triparmaceae</taxon>
        <taxon>Triparma</taxon>
    </lineage>
</organism>
<keyword evidence="4" id="KW-0805">Transcription regulation</keyword>
<dbReference type="InterPro" id="IPR006942">
    <property type="entry name" value="TH1"/>
</dbReference>
<proteinExistence type="inferred from homology"/>
<comment type="subcellular location">
    <subcellularLocation>
        <location evidence="1">Nucleus</location>
    </subcellularLocation>
</comment>
<evidence type="ECO:0000256" key="6">
    <source>
        <dbReference type="ARBA" id="ARBA00023242"/>
    </source>
</evidence>
<dbReference type="PANTHER" id="PTHR12144:SF0">
    <property type="entry name" value="NEGATIVE ELONGATION FACTOR C_D"/>
    <property type="match status" value="1"/>
</dbReference>
<accession>A0A9W7F605</accession>
<dbReference type="GO" id="GO:0003723">
    <property type="term" value="F:RNA binding"/>
    <property type="evidence" value="ECO:0007669"/>
    <property type="project" value="TreeGrafter"/>
</dbReference>
<keyword evidence="10" id="KW-1185">Reference proteome</keyword>
<comment type="similarity">
    <text evidence="2">Belongs to the NELF-D family.</text>
</comment>
<evidence type="ECO:0000256" key="4">
    <source>
        <dbReference type="ARBA" id="ARBA00023015"/>
    </source>
</evidence>
<dbReference type="InterPro" id="IPR001202">
    <property type="entry name" value="WW_dom"/>
</dbReference>
<dbReference type="InterPro" id="IPR036020">
    <property type="entry name" value="WW_dom_sf"/>
</dbReference>
<comment type="caution">
    <text evidence="9">The sequence shown here is derived from an EMBL/GenBank/DDBJ whole genome shotgun (WGS) entry which is preliminary data.</text>
</comment>
<evidence type="ECO:0000313" key="9">
    <source>
        <dbReference type="EMBL" id="GMI04584.1"/>
    </source>
</evidence>
<evidence type="ECO:0000256" key="2">
    <source>
        <dbReference type="ARBA" id="ARBA00005726"/>
    </source>
</evidence>
<evidence type="ECO:0000256" key="7">
    <source>
        <dbReference type="SAM" id="MobiDB-lite"/>
    </source>
</evidence>
<reference evidence="10" key="1">
    <citation type="journal article" date="2023" name="Commun. Biol.">
        <title>Genome analysis of Parmales, the sister group of diatoms, reveals the evolutionary specialization of diatoms from phago-mixotrophs to photoautotrophs.</title>
        <authorList>
            <person name="Ban H."/>
            <person name="Sato S."/>
            <person name="Yoshikawa S."/>
            <person name="Yamada K."/>
            <person name="Nakamura Y."/>
            <person name="Ichinomiya M."/>
            <person name="Sato N."/>
            <person name="Blanc-Mathieu R."/>
            <person name="Endo H."/>
            <person name="Kuwata A."/>
            <person name="Ogata H."/>
        </authorList>
    </citation>
    <scope>NUCLEOTIDE SEQUENCE [LARGE SCALE GENOMIC DNA]</scope>
    <source>
        <strain evidence="10">NIES 3700</strain>
    </source>
</reference>
<dbReference type="Gene3D" id="2.20.70.10">
    <property type="match status" value="1"/>
</dbReference>
<dbReference type="Pfam" id="PF04858">
    <property type="entry name" value="TH1"/>
    <property type="match status" value="1"/>
</dbReference>
<keyword evidence="6" id="KW-0539">Nucleus</keyword>
<dbReference type="EMBL" id="BRXW01000075">
    <property type="protein sequence ID" value="GMI04584.1"/>
    <property type="molecule type" value="Genomic_DNA"/>
</dbReference>
<dbReference type="Proteomes" id="UP001165122">
    <property type="component" value="Unassembled WGS sequence"/>
</dbReference>
<gene>
    <name evidence="9" type="ORF">TrLO_g123</name>
</gene>
<dbReference type="GO" id="GO:0032021">
    <property type="term" value="C:NELF complex"/>
    <property type="evidence" value="ECO:0007669"/>
    <property type="project" value="TreeGrafter"/>
</dbReference>
<feature type="domain" description="WW" evidence="8">
    <location>
        <begin position="51"/>
        <end position="84"/>
    </location>
</feature>
<evidence type="ECO:0000256" key="1">
    <source>
        <dbReference type="ARBA" id="ARBA00004123"/>
    </source>
</evidence>
<keyword evidence="3" id="KW-0678">Repressor</keyword>
<evidence type="ECO:0000256" key="3">
    <source>
        <dbReference type="ARBA" id="ARBA00022491"/>
    </source>
</evidence>
<dbReference type="PROSITE" id="PS50020">
    <property type="entry name" value="WW_DOMAIN_2"/>
    <property type="match status" value="1"/>
</dbReference>
<keyword evidence="5" id="KW-0804">Transcription</keyword>
<dbReference type="AlphaFoldDB" id="A0A9W7F605"/>
<dbReference type="GO" id="GO:0034244">
    <property type="term" value="P:negative regulation of transcription elongation by RNA polymerase II"/>
    <property type="evidence" value="ECO:0007669"/>
    <property type="project" value="TreeGrafter"/>
</dbReference>
<dbReference type="SUPFAM" id="SSF51045">
    <property type="entry name" value="WW domain"/>
    <property type="match status" value="1"/>
</dbReference>
<evidence type="ECO:0000259" key="8">
    <source>
        <dbReference type="PROSITE" id="PS50020"/>
    </source>
</evidence>
<evidence type="ECO:0000313" key="10">
    <source>
        <dbReference type="Proteomes" id="UP001165122"/>
    </source>
</evidence>
<protein>
    <recommendedName>
        <fullName evidence="8">WW domain-containing protein</fullName>
    </recommendedName>
</protein>
<dbReference type="PANTHER" id="PTHR12144">
    <property type="entry name" value="NEGATIVE ELONGATION FACTOR D"/>
    <property type="match status" value="1"/>
</dbReference>
<evidence type="ECO:0000256" key="5">
    <source>
        <dbReference type="ARBA" id="ARBA00023163"/>
    </source>
</evidence>
<sequence>MSTPSPPASPTFSLSDASDDDVPPAQNSPQTNDTDDAPTLPPPASPQKNDSEAVDDWLAYKNEEEKMYFYNEKTGGNVWELPHGVDRYIDMDDGERLVILGECGGEGVESVEEEVKLVDSKKEAGAEGVQVDPVTVAMEFLEGKDAVLEPNCMKHVAVAREGGGNQADILKTLVKGYCNVPGEIGIMAGWLKELEGDTEQHKKIVKDSVTTSIEACLKENFSEDEAQQILEMEGSELGWVGEMLKNEDWMRMLIRLQKNNKDSALLTYFLTQISKLGHHHLLLNQTDNFLVFNNMLEHMLLKLAKAKTTGEGDETLGVLRKICLSMPHVFWYSRCQLKSLLEDESCPEEAKEKFQTLYDELNLAAQTGDIDLGGGGGGEGGVQDRKRAMELSLFLSDLHQEARKRQKVEYDSELPKLLHEVVRRRALKIAQDENTFCQLESIVGGGEGGSENNVKRARSEPVATMAFLECIFSPKRGGGAGGERGRLFKSAVGYLEKVTGGAGLGEAAEACEKLESVVKFTPSFEGNGAEAEIVKAVRESWAAGVGTMIWAKLFSSEEVFLEGTQYPTFVPGLLELTRLVAGLWPGECAPACFDLVAGIFLQKPPLGGGKDGSSGCTEKQNRGIKEQCLRLMLFLMPWVGSLVLKFLTEEGEKGAISNFDESLIRYYFGLFVGSYGGVAGFESAFVGGIKRLLRTPNCSVALSRGAAATTKAKLKNMLNAKPV</sequence>
<dbReference type="OrthoDB" id="511287at2759"/>